<dbReference type="Pfam" id="PF02563">
    <property type="entry name" value="Poly_export"/>
    <property type="match status" value="1"/>
</dbReference>
<dbReference type="Gene3D" id="3.10.560.10">
    <property type="entry name" value="Outer membrane lipoprotein wza domain like"/>
    <property type="match status" value="6"/>
</dbReference>
<feature type="domain" description="Soluble ligand binding" evidence="4">
    <location>
        <begin position="100"/>
        <end position="146"/>
    </location>
</feature>
<evidence type="ECO:0000256" key="1">
    <source>
        <dbReference type="ARBA" id="ARBA00022729"/>
    </source>
</evidence>
<keyword evidence="6" id="KW-1185">Reference proteome</keyword>
<proteinExistence type="predicted"/>
<reference evidence="5 6" key="1">
    <citation type="submission" date="2017-07" db="EMBL/GenBank/DDBJ databases">
        <title>Elstera cyanobacteriorum sp. nov., a novel bacterium isolated from cyanobacterial aggregates in a eutrophic lake.</title>
        <authorList>
            <person name="Cai H."/>
        </authorList>
    </citation>
    <scope>NUCLEOTIDE SEQUENCE [LARGE SCALE GENOMIC DNA]</scope>
    <source>
        <strain evidence="5 6">TH019</strain>
    </source>
</reference>
<dbReference type="AlphaFoldDB" id="A0A255XZ84"/>
<dbReference type="Gene3D" id="3.30.1950.10">
    <property type="entry name" value="wza like domain"/>
    <property type="match status" value="1"/>
</dbReference>
<feature type="domain" description="Soluble ligand binding" evidence="4">
    <location>
        <begin position="495"/>
        <end position="537"/>
    </location>
</feature>
<dbReference type="PANTHER" id="PTHR33619:SF3">
    <property type="entry name" value="POLYSACCHARIDE EXPORT PROTEIN GFCE-RELATED"/>
    <property type="match status" value="1"/>
</dbReference>
<sequence>MIRCLVLALVMLCAMLPARAQEDALRIGDILTVSLPGEAALSKDFQIDRKGRVTLPEVGAIALAGKSPAEAERIVRERLGKAFRDLDRLTVVLKERRLLVSVLGYVKTPGPVELPGEATVQMAINAAGGLSQGAQLDRVQVRRGKQSVSFDYKKYLDSGDPSLLPELQPLDTIFVPASPLTGNVQIDFDGRTLAAAGDGAEERTAVKVFGEVNTPATFAFKPGVNVVDMLMRSGGVTRYAAVEQIRIINQGKPVIFNLQAYLDSGDRSTLPDVQPGATIFVPKQMEEIRRGAQTVYVMGEVAKPGAFDGKPGATFIDILANSGGPTRFADTRQIRLLRADGRVDLVDLAAYTENPAAAPLPPVRGGDAIFVPEKMDTNEPSWLKIAPGRAVQVLGAVYKPGRFEWSDEMSFFDLLGQAGGPTARADIAHVQVVRTRTGNAQPEIFDLAAFLDQGGNLAAVPRIQAGTVIMVPELPQDPSDNKAQWTRQASDRSIHIMGQVGAPGRYAFSENFSFMDILSAANGPTSGADLRNIRISHRDSPKGAARITKLDFSRYLETGDPSLLPVVKPGDVIFVPDRNGDWLDQSKENTVRVIGSVGKPGRYRFNDEMTLLDLLAEAGGPLSDAYQEKIVVVNLGCCQDQARTFDLVAFAKTGDVTKLPTIRPGDTVYVPSIAQSDWKIFMDGVRDAVSVLSIFAIIRGGL</sequence>
<dbReference type="RefSeq" id="WP_094406632.1">
    <property type="nucleotide sequence ID" value="NZ_BMJZ01000013.1"/>
</dbReference>
<organism evidence="5 6">
    <name type="scientific">Elstera cyanobacteriorum</name>
    <dbReference type="NCBI Taxonomy" id="2022747"/>
    <lineage>
        <taxon>Bacteria</taxon>
        <taxon>Pseudomonadati</taxon>
        <taxon>Pseudomonadota</taxon>
        <taxon>Alphaproteobacteria</taxon>
        <taxon>Rhodospirillales</taxon>
        <taxon>Rhodospirillaceae</taxon>
        <taxon>Elstera</taxon>
    </lineage>
</organism>
<evidence type="ECO:0000259" key="3">
    <source>
        <dbReference type="Pfam" id="PF02563"/>
    </source>
</evidence>
<feature type="chain" id="PRO_5012084230" evidence="2">
    <location>
        <begin position="21"/>
        <end position="702"/>
    </location>
</feature>
<feature type="signal peptide" evidence="2">
    <location>
        <begin position="1"/>
        <end position="20"/>
    </location>
</feature>
<feature type="domain" description="Soluble ligand binding" evidence="4">
    <location>
        <begin position="206"/>
        <end position="254"/>
    </location>
</feature>
<dbReference type="GO" id="GO:0015159">
    <property type="term" value="F:polysaccharide transmembrane transporter activity"/>
    <property type="evidence" value="ECO:0007669"/>
    <property type="project" value="InterPro"/>
</dbReference>
<keyword evidence="1 2" id="KW-0732">Signal</keyword>
<evidence type="ECO:0000313" key="5">
    <source>
        <dbReference type="EMBL" id="OYQ22233.1"/>
    </source>
</evidence>
<name>A0A255XZ84_9PROT</name>
<feature type="domain" description="Soluble ligand binding" evidence="4">
    <location>
        <begin position="591"/>
        <end position="634"/>
    </location>
</feature>
<evidence type="ECO:0000259" key="4">
    <source>
        <dbReference type="Pfam" id="PF10531"/>
    </source>
</evidence>
<dbReference type="Pfam" id="PF10531">
    <property type="entry name" value="SLBB"/>
    <property type="match status" value="6"/>
</dbReference>
<dbReference type="PANTHER" id="PTHR33619">
    <property type="entry name" value="POLYSACCHARIDE EXPORT PROTEIN GFCE-RELATED"/>
    <property type="match status" value="1"/>
</dbReference>
<dbReference type="InterPro" id="IPR019554">
    <property type="entry name" value="Soluble_ligand-bd"/>
</dbReference>
<dbReference type="InterPro" id="IPR003715">
    <property type="entry name" value="Poly_export_N"/>
</dbReference>
<evidence type="ECO:0000313" key="6">
    <source>
        <dbReference type="Proteomes" id="UP000216361"/>
    </source>
</evidence>
<dbReference type="InterPro" id="IPR049712">
    <property type="entry name" value="Poly_export"/>
</dbReference>
<dbReference type="EMBL" id="NOXS01000014">
    <property type="protein sequence ID" value="OYQ22233.1"/>
    <property type="molecule type" value="Genomic_DNA"/>
</dbReference>
<feature type="domain" description="Polysaccharide export protein N-terminal" evidence="3">
    <location>
        <begin position="20"/>
        <end position="86"/>
    </location>
</feature>
<accession>A0A255XZ84</accession>
<dbReference type="Proteomes" id="UP000216361">
    <property type="component" value="Unassembled WGS sequence"/>
</dbReference>
<feature type="domain" description="Soluble ligand binding" evidence="4">
    <location>
        <begin position="295"/>
        <end position="343"/>
    </location>
</feature>
<protein>
    <submittedName>
        <fullName evidence="5">Sugar ABC transporter substrate-binding protein</fullName>
    </submittedName>
</protein>
<feature type="domain" description="Soluble ligand binding" evidence="4">
    <location>
        <begin position="391"/>
        <end position="438"/>
    </location>
</feature>
<dbReference type="OrthoDB" id="197007at2"/>
<comment type="caution">
    <text evidence="5">The sequence shown here is derived from an EMBL/GenBank/DDBJ whole genome shotgun (WGS) entry which is preliminary data.</text>
</comment>
<gene>
    <name evidence="5" type="ORF">CHR90_00505</name>
</gene>
<evidence type="ECO:0000256" key="2">
    <source>
        <dbReference type="SAM" id="SignalP"/>
    </source>
</evidence>